<dbReference type="GO" id="GO:0008360">
    <property type="term" value="P:regulation of cell shape"/>
    <property type="evidence" value="ECO:0007669"/>
    <property type="project" value="UniProtKB-KW"/>
</dbReference>
<dbReference type="PANTHER" id="PTHR30627:SF2">
    <property type="entry name" value="PEPTIDOGLYCAN D,D-TRANSPEPTIDASE MRDA"/>
    <property type="match status" value="1"/>
</dbReference>
<keyword evidence="8 12" id="KW-1133">Transmembrane helix</keyword>
<evidence type="ECO:0000256" key="10">
    <source>
        <dbReference type="ARBA" id="ARBA00023316"/>
    </source>
</evidence>
<evidence type="ECO:0000256" key="3">
    <source>
        <dbReference type="ARBA" id="ARBA00007171"/>
    </source>
</evidence>
<reference evidence="15" key="1">
    <citation type="submission" date="2020-10" db="EMBL/GenBank/DDBJ databases">
        <authorList>
            <person name="Gilroy R."/>
        </authorList>
    </citation>
    <scope>NUCLEOTIDE SEQUENCE</scope>
    <source>
        <strain evidence="15">CHK181-108</strain>
    </source>
</reference>
<dbReference type="GO" id="GO:0009252">
    <property type="term" value="P:peptidoglycan biosynthetic process"/>
    <property type="evidence" value="ECO:0007669"/>
    <property type="project" value="UniProtKB-KW"/>
</dbReference>
<dbReference type="Pfam" id="PF00905">
    <property type="entry name" value="Transpeptidase"/>
    <property type="match status" value="1"/>
</dbReference>
<name>A0A9D1H2C6_9FIRM</name>
<dbReference type="PANTHER" id="PTHR30627">
    <property type="entry name" value="PEPTIDOGLYCAN D,D-TRANSPEPTIDASE"/>
    <property type="match status" value="1"/>
</dbReference>
<evidence type="ECO:0000256" key="4">
    <source>
        <dbReference type="ARBA" id="ARBA00022475"/>
    </source>
</evidence>
<keyword evidence="4" id="KW-1003">Cell membrane</keyword>
<keyword evidence="10" id="KW-0961">Cell wall biogenesis/degradation</keyword>
<feature type="region of interest" description="Disordered" evidence="11">
    <location>
        <begin position="692"/>
        <end position="714"/>
    </location>
</feature>
<dbReference type="InterPro" id="IPR012338">
    <property type="entry name" value="Beta-lactam/transpept-like"/>
</dbReference>
<evidence type="ECO:0000256" key="7">
    <source>
        <dbReference type="ARBA" id="ARBA00022984"/>
    </source>
</evidence>
<organism evidence="15 16">
    <name type="scientific">Candidatus Ornithomonoglobus intestinigallinarum</name>
    <dbReference type="NCBI Taxonomy" id="2840894"/>
    <lineage>
        <taxon>Bacteria</taxon>
        <taxon>Bacillati</taxon>
        <taxon>Bacillota</taxon>
        <taxon>Clostridia</taxon>
        <taxon>Candidatus Ornithomonoglobus</taxon>
    </lineage>
</organism>
<dbReference type="Pfam" id="PF03717">
    <property type="entry name" value="PBP_dimer"/>
    <property type="match status" value="1"/>
</dbReference>
<dbReference type="AlphaFoldDB" id="A0A9D1H2C6"/>
<dbReference type="InterPro" id="IPR036138">
    <property type="entry name" value="PBP_dimer_sf"/>
</dbReference>
<evidence type="ECO:0000256" key="8">
    <source>
        <dbReference type="ARBA" id="ARBA00022989"/>
    </source>
</evidence>
<keyword evidence="7" id="KW-0573">Peptidoglycan synthesis</keyword>
<proteinExistence type="inferred from homology"/>
<feature type="domain" description="Penicillin-binding protein transpeptidase" evidence="13">
    <location>
        <begin position="348"/>
        <end position="674"/>
    </location>
</feature>
<dbReference type="InterPro" id="IPR005311">
    <property type="entry name" value="PBP_dimer"/>
</dbReference>
<evidence type="ECO:0000313" key="16">
    <source>
        <dbReference type="Proteomes" id="UP000824165"/>
    </source>
</evidence>
<dbReference type="Gene3D" id="3.40.710.10">
    <property type="entry name" value="DD-peptidase/beta-lactamase superfamily"/>
    <property type="match status" value="1"/>
</dbReference>
<evidence type="ECO:0000259" key="13">
    <source>
        <dbReference type="Pfam" id="PF00905"/>
    </source>
</evidence>
<evidence type="ECO:0000256" key="12">
    <source>
        <dbReference type="SAM" id="Phobius"/>
    </source>
</evidence>
<keyword evidence="6" id="KW-0133">Cell shape</keyword>
<protein>
    <recommendedName>
        <fullName evidence="17">Penicillin-binding protein 2</fullName>
    </recommendedName>
</protein>
<feature type="transmembrane region" description="Helical" evidence="12">
    <location>
        <begin position="7"/>
        <end position="25"/>
    </location>
</feature>
<evidence type="ECO:0000256" key="1">
    <source>
        <dbReference type="ARBA" id="ARBA00004167"/>
    </source>
</evidence>
<dbReference type="InterPro" id="IPR001460">
    <property type="entry name" value="PCN-bd_Tpept"/>
</dbReference>
<evidence type="ECO:0000256" key="2">
    <source>
        <dbReference type="ARBA" id="ARBA00004236"/>
    </source>
</evidence>
<dbReference type="EMBL" id="DVLU01000030">
    <property type="protein sequence ID" value="HIT84998.1"/>
    <property type="molecule type" value="Genomic_DNA"/>
</dbReference>
<accession>A0A9D1H2C6</accession>
<evidence type="ECO:0000256" key="6">
    <source>
        <dbReference type="ARBA" id="ARBA00022960"/>
    </source>
</evidence>
<feature type="domain" description="Penicillin-binding protein dimerisation" evidence="14">
    <location>
        <begin position="49"/>
        <end position="291"/>
    </location>
</feature>
<reference evidence="15" key="2">
    <citation type="journal article" date="2021" name="PeerJ">
        <title>Extensive microbial diversity within the chicken gut microbiome revealed by metagenomics and culture.</title>
        <authorList>
            <person name="Gilroy R."/>
            <person name="Ravi A."/>
            <person name="Getino M."/>
            <person name="Pursley I."/>
            <person name="Horton D.L."/>
            <person name="Alikhan N.F."/>
            <person name="Baker D."/>
            <person name="Gharbi K."/>
            <person name="Hall N."/>
            <person name="Watson M."/>
            <person name="Adriaenssens E.M."/>
            <person name="Foster-Nyarko E."/>
            <person name="Jarju S."/>
            <person name="Secka A."/>
            <person name="Antonio M."/>
            <person name="Oren A."/>
            <person name="Chaudhuri R.R."/>
            <person name="La Ragione R."/>
            <person name="Hildebrand F."/>
            <person name="Pallen M.J."/>
        </authorList>
    </citation>
    <scope>NUCLEOTIDE SEQUENCE</scope>
    <source>
        <strain evidence="15">CHK181-108</strain>
    </source>
</reference>
<comment type="subcellular location">
    <subcellularLocation>
        <location evidence="2">Cell membrane</location>
    </subcellularLocation>
    <subcellularLocation>
        <location evidence="1">Membrane</location>
        <topology evidence="1">Single-pass membrane protein</topology>
    </subcellularLocation>
</comment>
<gene>
    <name evidence="15" type="ORF">IAA60_03715</name>
</gene>
<comment type="similarity">
    <text evidence="3">Belongs to the transpeptidase family.</text>
</comment>
<comment type="caution">
    <text evidence="15">The sequence shown here is derived from an EMBL/GenBank/DDBJ whole genome shotgun (WGS) entry which is preliminary data.</text>
</comment>
<evidence type="ECO:0000313" key="15">
    <source>
        <dbReference type="EMBL" id="HIT84998.1"/>
    </source>
</evidence>
<dbReference type="SUPFAM" id="SSF56601">
    <property type="entry name" value="beta-lactamase/transpeptidase-like"/>
    <property type="match status" value="1"/>
</dbReference>
<evidence type="ECO:0000256" key="5">
    <source>
        <dbReference type="ARBA" id="ARBA00022692"/>
    </source>
</evidence>
<dbReference type="Proteomes" id="UP000824165">
    <property type="component" value="Unassembled WGS sequence"/>
</dbReference>
<dbReference type="SUPFAM" id="SSF56519">
    <property type="entry name" value="Penicillin binding protein dimerisation domain"/>
    <property type="match status" value="1"/>
</dbReference>
<evidence type="ECO:0000259" key="14">
    <source>
        <dbReference type="Pfam" id="PF03717"/>
    </source>
</evidence>
<evidence type="ECO:0008006" key="17">
    <source>
        <dbReference type="Google" id="ProtNLM"/>
    </source>
</evidence>
<evidence type="ECO:0000256" key="11">
    <source>
        <dbReference type="SAM" id="MobiDB-lite"/>
    </source>
</evidence>
<dbReference type="GO" id="GO:0008658">
    <property type="term" value="F:penicillin binding"/>
    <property type="evidence" value="ECO:0007669"/>
    <property type="project" value="InterPro"/>
</dbReference>
<dbReference type="Gene3D" id="3.90.1310.10">
    <property type="entry name" value="Penicillin-binding protein 2a (Domain 2)"/>
    <property type="match status" value="1"/>
</dbReference>
<dbReference type="Gene3D" id="1.10.10.1230">
    <property type="entry name" value="Penicillin-binding protein, N-terminal non-catalytic domain, head sub-domain"/>
    <property type="match status" value="1"/>
</dbReference>
<dbReference type="GO" id="GO:0005886">
    <property type="term" value="C:plasma membrane"/>
    <property type="evidence" value="ECO:0007669"/>
    <property type="project" value="UniProtKB-SubCell"/>
</dbReference>
<keyword evidence="5 12" id="KW-0812">Transmembrane</keyword>
<evidence type="ECO:0000256" key="9">
    <source>
        <dbReference type="ARBA" id="ARBA00023136"/>
    </source>
</evidence>
<keyword evidence="9 12" id="KW-0472">Membrane</keyword>
<sequence length="714" mass="77365">MPRARIIVLKVIMVIMLLAIAWKLFDLQIIKGSRYLEVANDRLTTNVTEKAPRGEITDRYGVPLVTNEVAYSVVLQQAGQSDAELNAVIKRVIDVLYAEGCQYNDSLPITFAPYAFAFSDENGDGSSEDEKTAWFDGNEYTDDEITRDMSASDVLNAYKTIYGITGDYSEDDARRIAGIRYEAEKRGFSQVSPFVLADNVTVGAVAKIKERSDDFKGVSISNTYVRNYEKPGVATHILGRIGRINEEEYSELADDGYGMNDMIGKQGVEKWAEGYLRGIDGTSGTLTRTGNDEISVGEGIDPVPGDSVMLTIDTRLQEAAEKSLENSIKSISARGGSDDKDGGDCNAGAAVVIDIKTGDALALASYPSYDMSRFDEDYQSLVENTSQPMWNRAVSGLYSPGSTFKPLVAIAALETGNLGIGEIIVDEGIYTVYDDYQPTCWIWSESNMTQTHGPLDVSGAIENSCNYFFYEVGHRIGISTIDEYAAMFGLGEYTGIELSEESKGAVASPEYKKSVVRNFTSQDWYDGDTLQAAIGQSYSLFTPVQLANYAATIANGGTHYKVNLIKSIRSSVDGSLVKEAVPTVMDSVQMDGSVLTAVKNGMRRVVDEGSAAAVFTDYPIPIGGKTGTAQVGEGSNNAVFIAYAPFDDPQIAVSVVLEHGVRGANAANVARDIFDCYFTNNRVLAAYTAQATQQPQTQSQPAAQPTARPSQLLP</sequence>
<dbReference type="InterPro" id="IPR050515">
    <property type="entry name" value="Beta-lactam/transpept"/>
</dbReference>
<dbReference type="GO" id="GO:0071555">
    <property type="term" value="P:cell wall organization"/>
    <property type="evidence" value="ECO:0007669"/>
    <property type="project" value="UniProtKB-KW"/>
</dbReference>
<dbReference type="GO" id="GO:0071972">
    <property type="term" value="F:peptidoglycan L,D-transpeptidase activity"/>
    <property type="evidence" value="ECO:0007669"/>
    <property type="project" value="TreeGrafter"/>
</dbReference>